<dbReference type="Proteomes" id="UP000288794">
    <property type="component" value="Unassembled WGS sequence"/>
</dbReference>
<accession>A0A443IFM8</accession>
<dbReference type="EMBL" id="JMEE01000007">
    <property type="protein sequence ID" value="RWR02841.1"/>
    <property type="molecule type" value="Genomic_DNA"/>
</dbReference>
<sequence>MSPAYKNGWKSFRPFFSRHFSLTAYLCALQPLTKRHNVIIHLQPAGDIRITVPALAKCYAIEKKYFFTLERERKRPYLSGHEASRQQRLAFNPKD</sequence>
<organism evidence="1 2">
    <name type="scientific">[Pantoea] beijingensis</name>
    <dbReference type="NCBI Taxonomy" id="1324864"/>
    <lineage>
        <taxon>Bacteria</taxon>
        <taxon>Pseudomonadati</taxon>
        <taxon>Pseudomonadota</taxon>
        <taxon>Gammaproteobacteria</taxon>
        <taxon>Enterobacterales</taxon>
        <taxon>Erwiniaceae</taxon>
        <taxon>Erwinia</taxon>
    </lineage>
</organism>
<evidence type="ECO:0000313" key="1">
    <source>
        <dbReference type="EMBL" id="RWR02841.1"/>
    </source>
</evidence>
<name>A0A443IFM8_9GAMM</name>
<protein>
    <submittedName>
        <fullName evidence="1">Uncharacterized protein</fullName>
    </submittedName>
</protein>
<dbReference type="AlphaFoldDB" id="A0A443IFM8"/>
<gene>
    <name evidence="1" type="ORF">ED28_05835</name>
</gene>
<dbReference type="RefSeq" id="WP_128176126.1">
    <property type="nucleotide sequence ID" value="NZ_CP071409.1"/>
</dbReference>
<reference evidence="1 2" key="1">
    <citation type="submission" date="2014-04" db="EMBL/GenBank/DDBJ databases">
        <title>Draft genome sequence of Pantoea beijingensis strain LMG 27579, an emerging pathogen to Pleurotus eryngii with potential industrial application.</title>
        <authorList>
            <person name="Xu F."/>
            <person name="Liu Y."/>
            <person name="Wang S."/>
            <person name="Yin Y."/>
            <person name="Ma Y."/>
            <person name="Zhao S."/>
            <person name="Rong C."/>
        </authorList>
    </citation>
    <scope>NUCLEOTIDE SEQUENCE [LARGE SCALE GENOMIC DNA]</scope>
    <source>
        <strain evidence="1 2">LMG 27579</strain>
    </source>
</reference>
<evidence type="ECO:0000313" key="2">
    <source>
        <dbReference type="Proteomes" id="UP000288794"/>
    </source>
</evidence>
<keyword evidence="2" id="KW-1185">Reference proteome</keyword>
<proteinExistence type="predicted"/>
<comment type="caution">
    <text evidence="1">The sequence shown here is derived from an EMBL/GenBank/DDBJ whole genome shotgun (WGS) entry which is preliminary data.</text>
</comment>